<accession>A0A7W7SA07</accession>
<keyword evidence="3" id="KW-1185">Reference proteome</keyword>
<gene>
    <name evidence="2" type="ORF">F4556_002189</name>
</gene>
<dbReference type="InterPro" id="IPR025311">
    <property type="entry name" value="DUF4166"/>
</dbReference>
<proteinExistence type="predicted"/>
<evidence type="ECO:0000313" key="2">
    <source>
        <dbReference type="EMBL" id="MBB4946654.1"/>
    </source>
</evidence>
<name>A0A7W7SA07_9ACTN</name>
<evidence type="ECO:0000313" key="3">
    <source>
        <dbReference type="Proteomes" id="UP000573327"/>
    </source>
</evidence>
<dbReference type="Pfam" id="PF13761">
    <property type="entry name" value="DUF4166"/>
    <property type="match status" value="1"/>
</dbReference>
<comment type="caution">
    <text evidence="2">The sequence shown here is derived from an EMBL/GenBank/DDBJ whole genome shotgun (WGS) entry which is preliminary data.</text>
</comment>
<feature type="domain" description="DUF4166" evidence="1">
    <location>
        <begin position="1"/>
        <end position="161"/>
    </location>
</feature>
<dbReference type="EMBL" id="JACHJR010000001">
    <property type="protein sequence ID" value="MBB4946654.1"/>
    <property type="molecule type" value="Genomic_DNA"/>
</dbReference>
<dbReference type="Proteomes" id="UP000573327">
    <property type="component" value="Unassembled WGS sequence"/>
</dbReference>
<protein>
    <recommendedName>
        <fullName evidence="1">DUF4166 domain-containing protein</fullName>
    </recommendedName>
</protein>
<evidence type="ECO:0000259" key="1">
    <source>
        <dbReference type="Pfam" id="PF13761"/>
    </source>
</evidence>
<sequence length="187" mass="20610">MGQIWHGSPLVTPFLRLGSSRNILFPERGRDVAFTIANYAYQDGFGRETVTFVRTFQFTRPRRFDATMIASDRPGTVIDYLGAHQHLAVDLDFRVSPAGGLVITSGDQRVSALPGSPRCPSALTGRATVHEWYDDSVDRFRIEVRVTNPVLGPVIGYQGSFTAEYVSTAGDGGVPRHVRPVRESART</sequence>
<dbReference type="AlphaFoldDB" id="A0A7W7SA07"/>
<organism evidence="2 3">
    <name type="scientific">Kitasatospora gansuensis</name>
    <dbReference type="NCBI Taxonomy" id="258050"/>
    <lineage>
        <taxon>Bacteria</taxon>
        <taxon>Bacillati</taxon>
        <taxon>Actinomycetota</taxon>
        <taxon>Actinomycetes</taxon>
        <taxon>Kitasatosporales</taxon>
        <taxon>Streptomycetaceae</taxon>
        <taxon>Kitasatospora</taxon>
    </lineage>
</organism>
<reference evidence="2 3" key="1">
    <citation type="submission" date="2020-08" db="EMBL/GenBank/DDBJ databases">
        <title>Sequencing the genomes of 1000 actinobacteria strains.</title>
        <authorList>
            <person name="Klenk H.-P."/>
        </authorList>
    </citation>
    <scope>NUCLEOTIDE SEQUENCE [LARGE SCALE GENOMIC DNA]</scope>
    <source>
        <strain evidence="2 3">DSM 44786</strain>
    </source>
</reference>